<dbReference type="RefSeq" id="XP_031024634.1">
    <property type="nucleotide sequence ID" value="XM_031169354.1"/>
</dbReference>
<dbReference type="Pfam" id="PF02466">
    <property type="entry name" value="Tim17"/>
    <property type="match status" value="1"/>
</dbReference>
<evidence type="ECO:0000256" key="3">
    <source>
        <dbReference type="ARBA" id="ARBA00020722"/>
    </source>
</evidence>
<proteinExistence type="inferred from homology"/>
<dbReference type="Proteomes" id="UP000319731">
    <property type="component" value="Unassembled WGS sequence"/>
</dbReference>
<evidence type="ECO:0000313" key="10">
    <source>
        <dbReference type="EMBL" id="TPX33717.1"/>
    </source>
</evidence>
<protein>
    <recommendedName>
        <fullName evidence="3 9">Mitochondrial import inner membrane translocase subunit TIM22</fullName>
    </recommendedName>
</protein>
<dbReference type="OrthoDB" id="75343at2759"/>
<comment type="subcellular location">
    <subcellularLocation>
        <location evidence="1 9">Mitochondrion inner membrane</location>
        <topology evidence="1 9">Multi-pass membrane protein</topology>
    </subcellularLocation>
</comment>
<dbReference type="EMBL" id="QEAO01000018">
    <property type="protein sequence ID" value="TPX33717.1"/>
    <property type="molecule type" value="Genomic_DNA"/>
</dbReference>
<comment type="caution">
    <text evidence="10">The sequence shown here is derived from an EMBL/GenBank/DDBJ whole genome shotgun (WGS) entry which is preliminary data.</text>
</comment>
<evidence type="ECO:0000256" key="1">
    <source>
        <dbReference type="ARBA" id="ARBA00004448"/>
    </source>
</evidence>
<dbReference type="GO" id="GO:0042721">
    <property type="term" value="C:TIM22 mitochondrial import inner membrane insertion complex"/>
    <property type="evidence" value="ECO:0007669"/>
    <property type="project" value="UniProtKB-UniRule"/>
</dbReference>
<evidence type="ECO:0000256" key="5">
    <source>
        <dbReference type="ARBA" id="ARBA00022792"/>
    </source>
</evidence>
<keyword evidence="6" id="KW-1133">Transmembrane helix</keyword>
<dbReference type="PANTHER" id="PTHR14110:SF0">
    <property type="entry name" value="MITOCHONDRIAL IMPORT INNER MEMBRANE TRANSLOCASE SUBUNIT TIM22"/>
    <property type="match status" value="1"/>
</dbReference>
<comment type="similarity">
    <text evidence="2 9">Belongs to the Tim17/Tim22/Tim23 family.</text>
</comment>
<organism evidence="10 11">
    <name type="scientific">Synchytrium microbalum</name>
    <dbReference type="NCBI Taxonomy" id="1806994"/>
    <lineage>
        <taxon>Eukaryota</taxon>
        <taxon>Fungi</taxon>
        <taxon>Fungi incertae sedis</taxon>
        <taxon>Chytridiomycota</taxon>
        <taxon>Chytridiomycota incertae sedis</taxon>
        <taxon>Chytridiomycetes</taxon>
        <taxon>Synchytriales</taxon>
        <taxon>Synchytriaceae</taxon>
        <taxon>Synchytrium</taxon>
    </lineage>
</organism>
<comment type="subunit">
    <text evidence="9">Component of the TIM22 complex.</text>
</comment>
<keyword evidence="9" id="KW-0653">Protein transport</keyword>
<dbReference type="PANTHER" id="PTHR14110">
    <property type="entry name" value="MITOCHONDRIAL IMPORT INNER MEMBRANE TRANSLOCASE SUBUNIT TIM22"/>
    <property type="match status" value="1"/>
</dbReference>
<dbReference type="GO" id="GO:0045039">
    <property type="term" value="P:protein insertion into mitochondrial inner membrane"/>
    <property type="evidence" value="ECO:0007669"/>
    <property type="project" value="UniProtKB-UniRule"/>
</dbReference>
<keyword evidence="8" id="KW-0472">Membrane</keyword>
<dbReference type="GeneID" id="42004651"/>
<keyword evidence="11" id="KW-1185">Reference proteome</keyword>
<name>A0A507BY54_9FUNG</name>
<evidence type="ECO:0000256" key="8">
    <source>
        <dbReference type="ARBA" id="ARBA00023136"/>
    </source>
</evidence>
<dbReference type="GO" id="GO:0030943">
    <property type="term" value="F:mitochondrion targeting sequence binding"/>
    <property type="evidence" value="ECO:0007669"/>
    <property type="project" value="TreeGrafter"/>
</dbReference>
<gene>
    <name evidence="10" type="ORF">SmJEL517_g03426</name>
</gene>
<dbReference type="AlphaFoldDB" id="A0A507BY54"/>
<comment type="function">
    <text evidence="9">Essential core component of the TIM22 complex, a complex that mediates the import and insertion of multi-pass transmembrane proteins into the mitochondrial inner membrane. In the TIM22 complex, it constitutes the voltage-activated and signal-gated channel. Forms a twin-pore translocase that uses the membrane potential as external driving force in 2 voltage-dependent steps.</text>
</comment>
<keyword evidence="7 9" id="KW-0496">Mitochondrion</keyword>
<reference evidence="10 11" key="1">
    <citation type="journal article" date="2019" name="Sci. Rep.">
        <title>Comparative genomics of chytrid fungi reveal insights into the obligate biotrophic and pathogenic lifestyle of Synchytrium endobioticum.</title>
        <authorList>
            <person name="van de Vossenberg B.T.L.H."/>
            <person name="Warris S."/>
            <person name="Nguyen H.D.T."/>
            <person name="van Gent-Pelzer M.P.E."/>
            <person name="Joly D.L."/>
            <person name="van de Geest H.C."/>
            <person name="Bonants P.J.M."/>
            <person name="Smith D.S."/>
            <person name="Levesque C.A."/>
            <person name="van der Lee T.A.J."/>
        </authorList>
    </citation>
    <scope>NUCLEOTIDE SEQUENCE [LARGE SCALE GENOMIC DNA]</scope>
    <source>
        <strain evidence="10 11">JEL517</strain>
    </source>
</reference>
<evidence type="ECO:0000256" key="7">
    <source>
        <dbReference type="ARBA" id="ARBA00023128"/>
    </source>
</evidence>
<keyword evidence="4" id="KW-0812">Transmembrane</keyword>
<keyword evidence="5 9" id="KW-0999">Mitochondrion inner membrane</keyword>
<evidence type="ECO:0000313" key="11">
    <source>
        <dbReference type="Proteomes" id="UP000319731"/>
    </source>
</evidence>
<evidence type="ECO:0000256" key="6">
    <source>
        <dbReference type="ARBA" id="ARBA00022989"/>
    </source>
</evidence>
<dbReference type="InterPro" id="IPR039175">
    <property type="entry name" value="TIM22"/>
</dbReference>
<evidence type="ECO:0000256" key="9">
    <source>
        <dbReference type="RuleBase" id="RU367038"/>
    </source>
</evidence>
<dbReference type="STRING" id="1806994.A0A507BY54"/>
<evidence type="ECO:0000256" key="2">
    <source>
        <dbReference type="ARBA" id="ARBA00008444"/>
    </source>
</evidence>
<keyword evidence="9" id="KW-0813">Transport</keyword>
<dbReference type="GO" id="GO:0008320">
    <property type="term" value="F:protein transmembrane transporter activity"/>
    <property type="evidence" value="ECO:0007669"/>
    <property type="project" value="UniProtKB-UniRule"/>
</dbReference>
<sequence length="167" mass="17791">MQQPPFGNGEEPPTKYMPFFFNRSSPDQVMAASVMESCPAKAALSGGAGFALGGAFGMFMSSVDLGSTTDEFLKLSTREQLKFTLRDMGSRSLSSAKNFGMVALLFSSSECVIETYRAKNDMYNGISAGCMTGGALSARAGPKAMLGGCVGFAAFSAAIDYYMRHWE</sequence>
<accession>A0A507BY54</accession>
<keyword evidence="9" id="KW-0811">Translocation</keyword>
<evidence type="ECO:0000256" key="4">
    <source>
        <dbReference type="ARBA" id="ARBA00022692"/>
    </source>
</evidence>